<proteinExistence type="predicted"/>
<evidence type="ECO:0008006" key="2">
    <source>
        <dbReference type="Google" id="ProtNLM"/>
    </source>
</evidence>
<name>A0A8H7Y244_PSICU</name>
<dbReference type="OrthoDB" id="2858653at2759"/>
<dbReference type="EMBL" id="JAFIQS010000004">
    <property type="protein sequence ID" value="KAG5170116.1"/>
    <property type="molecule type" value="Genomic_DNA"/>
</dbReference>
<sequence length="859" mass="97649">MASIVDTLPYDLIATIVDFVAEEDENDKKTLKACSLTCRTFLPPCQKIIFRCIKLTDFRLAARLTHRFARTIEKSPWLADYVRQFEWLVMKDHFNPSSSVPTAFKHLTKLEVLTLDHQLVAPFRLGVGSDWRRLPESMKCTLLHLMQLPTIISLTLPSQGHGFNLFELSPCINLKNLYMLATSLGHQNEISLCHRARPIRLQQLQLHASATPIIVPMLRKSSHHSTRLPFLDFTELKTLTLVLDKNAFEETTGRFLRCAYNLEILNLLLYMPDVTAQTLGLLLFANISTVKSLTLFISLNDSFDVLYSFSKMLEELSKESNCLRNLTIHFRLFQGFTLGYDTFVIGGHWGLLEDSLLSPGWSSLEEVDIKVAIKNLRPEQLPEALEELNLLPESDLRGLSSTKSFNFKFAVSVSQSDAANWRSPEVTHTTSSMARAAFQQRAPRAQARRETADELLEELIDDVESTDAEQRHENQSVRPILPIGHEISLELVGVILKHIDDKPFLLRSRLISRKFKSAADPFAFRTLTVSRTQQSREGFQNLIASPQLAAFVQQIIFVTSGKGARTDDAINEGVLSDLECIPKFPSVNALQLRFLGTWSEDEDEPDEMSPARQLQIAAIRTLSTLHSQQGLRLQSLEIHNLITRTNESILTDEFKSLLETLTSLTISLLTNDSELFYHSDEDYCQFWDRDMTTMLNAARNLASLTLVSDIKTFCDWDKFVTFLKLESLTLENFVFGELFSPEPFILRHKETLLHLELLSCWNQPDSGLISATEPRAWADIFKRFEEELIGLLTFSFNPLPGIEEGTEDHPQWHGYVYADTEGSEGGYKNFFNEKPLPQAGEGDISAFRSFQEVIAKRTE</sequence>
<reference evidence="1" key="1">
    <citation type="submission" date="2021-02" db="EMBL/GenBank/DDBJ databases">
        <title>Psilocybe cubensis genome.</title>
        <authorList>
            <person name="Mckernan K.J."/>
            <person name="Crawford S."/>
            <person name="Trippe A."/>
            <person name="Kane L.T."/>
            <person name="Mclaughlin S."/>
        </authorList>
    </citation>
    <scope>NUCLEOTIDE SEQUENCE [LARGE SCALE GENOMIC DNA]</scope>
    <source>
        <strain evidence="1">MGC-MH-2018</strain>
    </source>
</reference>
<gene>
    <name evidence="1" type="ORF">JR316_004500</name>
</gene>
<evidence type="ECO:0000313" key="1">
    <source>
        <dbReference type="EMBL" id="KAG5170116.1"/>
    </source>
</evidence>
<dbReference type="PANTHER" id="PTHR42057">
    <property type="entry name" value="F-BOX DOMAIN PROTEIN (AFU_ORTHOLOGUE AFUA_4G00200)"/>
    <property type="match status" value="1"/>
</dbReference>
<organism evidence="1">
    <name type="scientific">Psilocybe cubensis</name>
    <name type="common">Psychedelic mushroom</name>
    <name type="synonym">Stropharia cubensis</name>
    <dbReference type="NCBI Taxonomy" id="181762"/>
    <lineage>
        <taxon>Eukaryota</taxon>
        <taxon>Fungi</taxon>
        <taxon>Dikarya</taxon>
        <taxon>Basidiomycota</taxon>
        <taxon>Agaricomycotina</taxon>
        <taxon>Agaricomycetes</taxon>
        <taxon>Agaricomycetidae</taxon>
        <taxon>Agaricales</taxon>
        <taxon>Agaricineae</taxon>
        <taxon>Strophariaceae</taxon>
        <taxon>Psilocybe</taxon>
    </lineage>
</organism>
<dbReference type="PANTHER" id="PTHR42057:SF2">
    <property type="entry name" value="F-BOX DOMAIN PROTEIN (AFU_ORTHOLOGUE AFUA_4G00200)-RELATED"/>
    <property type="match status" value="1"/>
</dbReference>
<dbReference type="AlphaFoldDB" id="A0A8H7Y244"/>
<protein>
    <recommendedName>
        <fullName evidence="2">F-box domain-containing protein</fullName>
    </recommendedName>
</protein>
<comment type="caution">
    <text evidence="1">The sequence shown here is derived from an EMBL/GenBank/DDBJ whole genome shotgun (WGS) entry which is preliminary data.</text>
</comment>
<accession>A0A8H7Y244</accession>